<organism evidence="7 8">
    <name type="scientific">Riccia sorocarpa</name>
    <dbReference type="NCBI Taxonomy" id="122646"/>
    <lineage>
        <taxon>Eukaryota</taxon>
        <taxon>Viridiplantae</taxon>
        <taxon>Streptophyta</taxon>
        <taxon>Embryophyta</taxon>
        <taxon>Marchantiophyta</taxon>
        <taxon>Marchantiopsida</taxon>
        <taxon>Marchantiidae</taxon>
        <taxon>Marchantiales</taxon>
        <taxon>Ricciaceae</taxon>
        <taxon>Riccia</taxon>
    </lineage>
</organism>
<evidence type="ECO:0000259" key="6">
    <source>
        <dbReference type="PROSITE" id="PS51767"/>
    </source>
</evidence>
<dbReference type="InterPro" id="IPR001461">
    <property type="entry name" value="Aspartic_peptidase_A1"/>
</dbReference>
<protein>
    <recommendedName>
        <fullName evidence="6">Peptidase A1 domain-containing protein</fullName>
    </recommendedName>
</protein>
<evidence type="ECO:0000256" key="5">
    <source>
        <dbReference type="SAM" id="SignalP"/>
    </source>
</evidence>
<dbReference type="SUPFAM" id="SSF50630">
    <property type="entry name" value="Acid proteases"/>
    <property type="match status" value="1"/>
</dbReference>
<feature type="chain" id="PRO_5044821837" description="Peptidase A1 domain-containing protein" evidence="5">
    <location>
        <begin position="18"/>
        <end position="662"/>
    </location>
</feature>
<feature type="region of interest" description="Disordered" evidence="4">
    <location>
        <begin position="598"/>
        <end position="639"/>
    </location>
</feature>
<dbReference type="PANTHER" id="PTHR13683:SF232">
    <property type="entry name" value="OS09G0542100 PROTEIN"/>
    <property type="match status" value="1"/>
</dbReference>
<sequence>MVLQIRTLSLLLTHIHSDSTGLRSTASNYSEYLDENICIVPGNKIKTITYLTTGFSKSLETSRHAGKICAVAASRRERPSIHSRAQWHGHVIEVAASRPTCHCWDPFTAVDFHGTNARAQLPVHSVRFRGEISQLMRRVTAVKLLAVLLVCCSSLVTRWSEAKLALPFYHKFSHKAKQEHYARGLGNWPYPDPNTVDFRRLLHHHDLMRHGRKLAEAQPTAYTLLDGNFTLQIFAGLYYATIAVGTPDLPFLVALDTGSDLFWLPCECESCAPASSPAYADYYITKPFNRYTPSKSSTSKPISCGSEECSTLFSQCLPTDPTSECRYQANYASVNTSTSGRLVEDVVHLVPNSGAQTRTQVPVVLGCGQVQTGSFLDVGAPDGLLGLGLLDLSVPGLLAKSGVVQDSFSVCLGSDGTGRLVFGDLGSKTQTTTRFPKPSDPTAYDTYFVELESIQVGDESITVGGSALFDTGTTFTYLNSSIYQAYLSAFDKQTTDYKRIPAGTPGTEPWELCYQTTKETVKVAKINFVFGGKAPMTIQYPFQSLFFTTGGVAGFCLAVFESPDINIIGADYMIGQKLVFNRAERILGFEESDCYNDASNDGSVPGSPSTPGLSPAKAPASIPSPSGPRRSAHTPAPSPSGASAVSFSLITLLSLGLVHLLL</sequence>
<dbReference type="InterPro" id="IPR001969">
    <property type="entry name" value="Aspartic_peptidase_AS"/>
</dbReference>
<dbReference type="PANTHER" id="PTHR13683">
    <property type="entry name" value="ASPARTYL PROTEASES"/>
    <property type="match status" value="1"/>
</dbReference>
<accession>A0ABD3I5J9</accession>
<feature type="compositionally biased region" description="Low complexity" evidence="4">
    <location>
        <begin position="614"/>
        <end position="639"/>
    </location>
</feature>
<dbReference type="EMBL" id="JBJQOH010000002">
    <property type="protein sequence ID" value="KAL3697602.1"/>
    <property type="molecule type" value="Genomic_DNA"/>
</dbReference>
<evidence type="ECO:0000256" key="3">
    <source>
        <dbReference type="RuleBase" id="RU000454"/>
    </source>
</evidence>
<keyword evidence="3" id="KW-0645">Protease</keyword>
<gene>
    <name evidence="7" type="ORF">R1sor_011678</name>
</gene>
<evidence type="ECO:0000313" key="8">
    <source>
        <dbReference type="Proteomes" id="UP001633002"/>
    </source>
</evidence>
<dbReference type="GO" id="GO:0004190">
    <property type="term" value="F:aspartic-type endopeptidase activity"/>
    <property type="evidence" value="ECO:0007669"/>
    <property type="project" value="UniProtKB-KW"/>
</dbReference>
<dbReference type="InterPro" id="IPR032861">
    <property type="entry name" value="TAXi_N"/>
</dbReference>
<name>A0ABD3I5J9_9MARC</name>
<keyword evidence="3" id="KW-0064">Aspartyl protease</keyword>
<dbReference type="CDD" id="cd05471">
    <property type="entry name" value="pepsin_like"/>
    <property type="match status" value="1"/>
</dbReference>
<dbReference type="GO" id="GO:0006508">
    <property type="term" value="P:proteolysis"/>
    <property type="evidence" value="ECO:0007669"/>
    <property type="project" value="UniProtKB-KW"/>
</dbReference>
<dbReference type="PROSITE" id="PS51767">
    <property type="entry name" value="PEPTIDASE_A1"/>
    <property type="match status" value="1"/>
</dbReference>
<dbReference type="Pfam" id="PF14543">
    <property type="entry name" value="TAXi_N"/>
    <property type="match status" value="1"/>
</dbReference>
<comment type="caution">
    <text evidence="7">The sequence shown here is derived from an EMBL/GenBank/DDBJ whole genome shotgun (WGS) entry which is preliminary data.</text>
</comment>
<dbReference type="PRINTS" id="PR00792">
    <property type="entry name" value="PEPSIN"/>
</dbReference>
<dbReference type="InterPro" id="IPR032799">
    <property type="entry name" value="TAXi_C"/>
</dbReference>
<feature type="active site" evidence="2">
    <location>
        <position position="470"/>
    </location>
</feature>
<feature type="domain" description="Peptidase A1" evidence="6">
    <location>
        <begin position="238"/>
        <end position="590"/>
    </location>
</feature>
<dbReference type="InterPro" id="IPR034164">
    <property type="entry name" value="Pepsin-like_dom"/>
</dbReference>
<evidence type="ECO:0000256" key="4">
    <source>
        <dbReference type="SAM" id="MobiDB-lite"/>
    </source>
</evidence>
<dbReference type="InterPro" id="IPR021109">
    <property type="entry name" value="Peptidase_aspartic_dom_sf"/>
</dbReference>
<dbReference type="InterPro" id="IPR033121">
    <property type="entry name" value="PEPTIDASE_A1"/>
</dbReference>
<evidence type="ECO:0000313" key="7">
    <source>
        <dbReference type="EMBL" id="KAL3697602.1"/>
    </source>
</evidence>
<dbReference type="PROSITE" id="PS00141">
    <property type="entry name" value="ASP_PROTEASE"/>
    <property type="match status" value="2"/>
</dbReference>
<feature type="signal peptide" evidence="5">
    <location>
        <begin position="1"/>
        <end position="17"/>
    </location>
</feature>
<dbReference type="Gene3D" id="2.40.70.10">
    <property type="entry name" value="Acid Proteases"/>
    <property type="match status" value="2"/>
</dbReference>
<comment type="similarity">
    <text evidence="1 3">Belongs to the peptidase A1 family.</text>
</comment>
<proteinExistence type="inferred from homology"/>
<keyword evidence="5" id="KW-0732">Signal</keyword>
<feature type="active site" evidence="2">
    <location>
        <position position="256"/>
    </location>
</feature>
<dbReference type="AlphaFoldDB" id="A0ABD3I5J9"/>
<dbReference type="Proteomes" id="UP001633002">
    <property type="component" value="Unassembled WGS sequence"/>
</dbReference>
<feature type="compositionally biased region" description="Polar residues" evidence="4">
    <location>
        <begin position="598"/>
        <end position="612"/>
    </location>
</feature>
<evidence type="ECO:0000256" key="1">
    <source>
        <dbReference type="ARBA" id="ARBA00007447"/>
    </source>
</evidence>
<evidence type="ECO:0000256" key="2">
    <source>
        <dbReference type="PIRSR" id="PIRSR601461-1"/>
    </source>
</evidence>
<keyword evidence="3" id="KW-0378">Hydrolase</keyword>
<keyword evidence="8" id="KW-1185">Reference proteome</keyword>
<reference evidence="7 8" key="1">
    <citation type="submission" date="2024-09" db="EMBL/GenBank/DDBJ databases">
        <title>Chromosome-scale assembly of Riccia sorocarpa.</title>
        <authorList>
            <person name="Paukszto L."/>
        </authorList>
    </citation>
    <scope>NUCLEOTIDE SEQUENCE [LARGE SCALE GENOMIC DNA]</scope>
    <source>
        <strain evidence="7">LP-2024</strain>
        <tissue evidence="7">Aerial parts of the thallus</tissue>
    </source>
</reference>
<dbReference type="Pfam" id="PF14541">
    <property type="entry name" value="TAXi_C"/>
    <property type="match status" value="1"/>
</dbReference>